<dbReference type="GO" id="GO:0005737">
    <property type="term" value="C:cytoplasm"/>
    <property type="evidence" value="ECO:0007669"/>
    <property type="project" value="TreeGrafter"/>
</dbReference>
<dbReference type="Proteomes" id="UP000095492">
    <property type="component" value="Unassembled WGS sequence"/>
</dbReference>
<dbReference type="PROSITE" id="PS00893">
    <property type="entry name" value="NUDIX_BOX"/>
    <property type="match status" value="1"/>
</dbReference>
<dbReference type="InterPro" id="IPR015797">
    <property type="entry name" value="NUDIX_hydrolase-like_dom_sf"/>
</dbReference>
<gene>
    <name evidence="8" type="primary">mutX</name>
    <name evidence="8" type="ORF">ERS852448_00711</name>
</gene>
<dbReference type="Gene3D" id="3.90.79.10">
    <property type="entry name" value="Nucleoside Triphosphate Pyrophosphohydrolase"/>
    <property type="match status" value="1"/>
</dbReference>
<evidence type="ECO:0000259" key="7">
    <source>
        <dbReference type="PROSITE" id="PS51462"/>
    </source>
</evidence>
<dbReference type="GO" id="GO:0046872">
    <property type="term" value="F:metal ion binding"/>
    <property type="evidence" value="ECO:0007669"/>
    <property type="project" value="UniProtKB-KW"/>
</dbReference>
<keyword evidence="3" id="KW-0479">Metal-binding</keyword>
<dbReference type="Pfam" id="PF00293">
    <property type="entry name" value="NUDIX"/>
    <property type="match status" value="1"/>
</dbReference>
<dbReference type="CDD" id="cd18886">
    <property type="entry name" value="NUDIX_MutT_Nudt1"/>
    <property type="match status" value="1"/>
</dbReference>
<dbReference type="GO" id="GO:0008413">
    <property type="term" value="F:8-oxo-7,8-dihydroguanosine triphosphate pyrophosphatase activity"/>
    <property type="evidence" value="ECO:0007669"/>
    <property type="project" value="InterPro"/>
</dbReference>
<protein>
    <submittedName>
        <fullName evidence="8">8-oxo-dGTP diphosphatase</fullName>
        <ecNumber evidence="8">3.6.1.55</ecNumber>
    </submittedName>
</protein>
<dbReference type="InterPro" id="IPR020084">
    <property type="entry name" value="NUDIX_hydrolase_CS"/>
</dbReference>
<evidence type="ECO:0000256" key="2">
    <source>
        <dbReference type="ARBA" id="ARBA00005582"/>
    </source>
</evidence>
<dbReference type="RefSeq" id="WP_021738185.1">
    <property type="nucleotide sequence ID" value="NZ_CABKSU010000025.1"/>
</dbReference>
<dbReference type="EMBL" id="CYYA01000004">
    <property type="protein sequence ID" value="CUM84062.1"/>
    <property type="molecule type" value="Genomic_DNA"/>
</dbReference>
<dbReference type="GO" id="GO:0006281">
    <property type="term" value="P:DNA repair"/>
    <property type="evidence" value="ECO:0007669"/>
    <property type="project" value="InterPro"/>
</dbReference>
<proteinExistence type="inferred from homology"/>
<dbReference type="OrthoDB" id="9804563at2"/>
<dbReference type="STRING" id="39490.ERS852448_00711"/>
<evidence type="ECO:0000256" key="1">
    <source>
        <dbReference type="ARBA" id="ARBA00001946"/>
    </source>
</evidence>
<dbReference type="GO" id="GO:0035539">
    <property type="term" value="F:8-oxo-7,8-dihydrodeoxyguanosine triphosphate pyrophosphatase activity"/>
    <property type="evidence" value="ECO:0007669"/>
    <property type="project" value="UniProtKB-EC"/>
</dbReference>
<evidence type="ECO:0000256" key="3">
    <source>
        <dbReference type="ARBA" id="ARBA00022723"/>
    </source>
</evidence>
<dbReference type="PRINTS" id="PR00502">
    <property type="entry name" value="NUDIXFAMILY"/>
</dbReference>
<dbReference type="SUPFAM" id="SSF55811">
    <property type="entry name" value="Nudix"/>
    <property type="match status" value="1"/>
</dbReference>
<reference evidence="8 9" key="1">
    <citation type="submission" date="2015-09" db="EMBL/GenBank/DDBJ databases">
        <authorList>
            <consortium name="Pathogen Informatics"/>
        </authorList>
    </citation>
    <scope>NUCLEOTIDE SEQUENCE [LARGE SCALE GENOMIC DNA]</scope>
    <source>
        <strain evidence="8 9">2789STDY5608891</strain>
    </source>
</reference>
<organism evidence="8 9">
    <name type="scientific">Eubacterium ramulus</name>
    <dbReference type="NCBI Taxonomy" id="39490"/>
    <lineage>
        <taxon>Bacteria</taxon>
        <taxon>Bacillati</taxon>
        <taxon>Bacillota</taxon>
        <taxon>Clostridia</taxon>
        <taxon>Eubacteriales</taxon>
        <taxon>Eubacteriaceae</taxon>
        <taxon>Eubacterium</taxon>
    </lineage>
</organism>
<dbReference type="GeneID" id="42785721"/>
<evidence type="ECO:0000256" key="4">
    <source>
        <dbReference type="ARBA" id="ARBA00022801"/>
    </source>
</evidence>
<dbReference type="EC" id="3.6.1.55" evidence="8"/>
<evidence type="ECO:0000256" key="6">
    <source>
        <dbReference type="RuleBase" id="RU003476"/>
    </source>
</evidence>
<dbReference type="InterPro" id="IPR020476">
    <property type="entry name" value="Nudix_hydrolase"/>
</dbReference>
<dbReference type="InterPro" id="IPR003562">
    <property type="entry name" value="Mutator_MutX_prot"/>
</dbReference>
<comment type="similarity">
    <text evidence="2 6">Belongs to the Nudix hydrolase family.</text>
</comment>
<name>A0A173S187_EUBRA</name>
<feature type="domain" description="Nudix hydrolase" evidence="7">
    <location>
        <begin position="1"/>
        <end position="150"/>
    </location>
</feature>
<dbReference type="PANTHER" id="PTHR43758">
    <property type="entry name" value="7,8-DIHYDRO-8-OXOGUANINE TRIPHOSPHATASE"/>
    <property type="match status" value="1"/>
</dbReference>
<dbReference type="PRINTS" id="PR01402">
    <property type="entry name" value="MUTATORMUTX"/>
</dbReference>
<evidence type="ECO:0000313" key="8">
    <source>
        <dbReference type="EMBL" id="CUM84062.1"/>
    </source>
</evidence>
<keyword evidence="5" id="KW-0460">Magnesium</keyword>
<evidence type="ECO:0000256" key="5">
    <source>
        <dbReference type="ARBA" id="ARBA00022842"/>
    </source>
</evidence>
<dbReference type="PANTHER" id="PTHR43758:SF2">
    <property type="entry name" value="OXIDIZED PURINE NUCLEOSIDE TRIPHOSPHATE HYDROLASE"/>
    <property type="match status" value="1"/>
</dbReference>
<dbReference type="PROSITE" id="PS51462">
    <property type="entry name" value="NUDIX"/>
    <property type="match status" value="1"/>
</dbReference>
<dbReference type="AlphaFoldDB" id="A0A173S187"/>
<keyword evidence="4 6" id="KW-0378">Hydrolase</keyword>
<comment type="cofactor">
    <cofactor evidence="1">
        <name>Mg(2+)</name>
        <dbReference type="ChEBI" id="CHEBI:18420"/>
    </cofactor>
</comment>
<evidence type="ECO:0000313" key="9">
    <source>
        <dbReference type="Proteomes" id="UP000095492"/>
    </source>
</evidence>
<dbReference type="InterPro" id="IPR000086">
    <property type="entry name" value="NUDIX_hydrolase_dom"/>
</dbReference>
<accession>A0A173S187</accession>
<sequence length="173" mass="20408">MRLTTLCYIEKDGKYLMLHRTKKKNDENHDKWIGVGGKFEPGESPDECLIREVKEETGLTLTTYQFRGIVTFCSDEWEDEYMHLFTATEFERRSQSDCVHEQVAKADCECPLYGELTECREGTLEWVDKEKVLSLPTWEGDHLFLERLLSDDPQFFSLKVVYEGEHLAKWTFY</sequence>